<evidence type="ECO:0000256" key="1">
    <source>
        <dbReference type="SAM" id="MobiDB-lite"/>
    </source>
</evidence>
<evidence type="ECO:0000256" key="2">
    <source>
        <dbReference type="SAM" id="SignalP"/>
    </source>
</evidence>
<protein>
    <submittedName>
        <fullName evidence="3">Uncharacterized protein</fullName>
    </submittedName>
</protein>
<feature type="signal peptide" evidence="2">
    <location>
        <begin position="1"/>
        <end position="29"/>
    </location>
</feature>
<dbReference type="Proteomes" id="UP000825935">
    <property type="component" value="Chromosome 1"/>
</dbReference>
<comment type="caution">
    <text evidence="3">The sequence shown here is derived from an EMBL/GenBank/DDBJ whole genome shotgun (WGS) entry which is preliminary data.</text>
</comment>
<proteinExistence type="predicted"/>
<dbReference type="AlphaFoldDB" id="A0A8T2VC75"/>
<keyword evidence="2" id="KW-0732">Signal</keyword>
<name>A0A8T2VC75_CERRI</name>
<sequence>MSAERKISLTSGAALALALLLLTTGTVFGARSLLDAQQQLGDKGNNVQETVDVVNNPRGSTGIQNGDEERNVLPGPLNLAPRIPIPPSAPSFTDLSDYIPAAKSSFHRNMPRRRLPVPPCGPSSDEFPDYPPEPIHPQRRPSSM</sequence>
<feature type="compositionally biased region" description="Basic residues" evidence="1">
    <location>
        <begin position="105"/>
        <end position="115"/>
    </location>
</feature>
<keyword evidence="4" id="KW-1185">Reference proteome</keyword>
<reference evidence="3" key="1">
    <citation type="submission" date="2021-08" db="EMBL/GenBank/DDBJ databases">
        <title>WGS assembly of Ceratopteris richardii.</title>
        <authorList>
            <person name="Marchant D.B."/>
            <person name="Chen G."/>
            <person name="Jenkins J."/>
            <person name="Shu S."/>
            <person name="Leebens-Mack J."/>
            <person name="Grimwood J."/>
            <person name="Schmutz J."/>
            <person name="Soltis P."/>
            <person name="Soltis D."/>
            <person name="Chen Z.-H."/>
        </authorList>
    </citation>
    <scope>NUCLEOTIDE SEQUENCE</scope>
    <source>
        <strain evidence="3">Whitten #5841</strain>
        <tissue evidence="3">Leaf</tissue>
    </source>
</reference>
<feature type="chain" id="PRO_5035897799" evidence="2">
    <location>
        <begin position="30"/>
        <end position="144"/>
    </location>
</feature>
<gene>
    <name evidence="3" type="ORF">KP509_01G037600</name>
</gene>
<dbReference type="EMBL" id="CM035406">
    <property type="protein sequence ID" value="KAH7446071.1"/>
    <property type="molecule type" value="Genomic_DNA"/>
</dbReference>
<evidence type="ECO:0000313" key="4">
    <source>
        <dbReference type="Proteomes" id="UP000825935"/>
    </source>
</evidence>
<evidence type="ECO:0000313" key="3">
    <source>
        <dbReference type="EMBL" id="KAH7446071.1"/>
    </source>
</evidence>
<feature type="region of interest" description="Disordered" evidence="1">
    <location>
        <begin position="104"/>
        <end position="144"/>
    </location>
</feature>
<accession>A0A8T2VC75</accession>
<organism evidence="3 4">
    <name type="scientific">Ceratopteris richardii</name>
    <name type="common">Triangle waterfern</name>
    <dbReference type="NCBI Taxonomy" id="49495"/>
    <lineage>
        <taxon>Eukaryota</taxon>
        <taxon>Viridiplantae</taxon>
        <taxon>Streptophyta</taxon>
        <taxon>Embryophyta</taxon>
        <taxon>Tracheophyta</taxon>
        <taxon>Polypodiopsida</taxon>
        <taxon>Polypodiidae</taxon>
        <taxon>Polypodiales</taxon>
        <taxon>Pteridineae</taxon>
        <taxon>Pteridaceae</taxon>
        <taxon>Parkerioideae</taxon>
        <taxon>Ceratopteris</taxon>
    </lineage>
</organism>